<dbReference type="PANTHER" id="PTHR45267">
    <property type="match status" value="1"/>
</dbReference>
<reference evidence="1 2" key="1">
    <citation type="journal article" date="2009" name="Nat. Genet.">
        <title>The genome of the cucumber, Cucumis sativus L.</title>
        <authorList>
            <person name="Huang S."/>
            <person name="Li R."/>
            <person name="Zhang Z."/>
            <person name="Li L."/>
            <person name="Gu X."/>
            <person name="Fan W."/>
            <person name="Lucas W.J."/>
            <person name="Wang X."/>
            <person name="Xie B."/>
            <person name="Ni P."/>
            <person name="Ren Y."/>
            <person name="Zhu H."/>
            <person name="Li J."/>
            <person name="Lin K."/>
            <person name="Jin W."/>
            <person name="Fei Z."/>
            <person name="Li G."/>
            <person name="Staub J."/>
            <person name="Kilian A."/>
            <person name="van der Vossen E.A."/>
            <person name="Wu Y."/>
            <person name="Guo J."/>
            <person name="He J."/>
            <person name="Jia Z."/>
            <person name="Ren Y."/>
            <person name="Tian G."/>
            <person name="Lu Y."/>
            <person name="Ruan J."/>
            <person name="Qian W."/>
            <person name="Wang M."/>
            <person name="Huang Q."/>
            <person name="Li B."/>
            <person name="Xuan Z."/>
            <person name="Cao J."/>
            <person name="Asan"/>
            <person name="Wu Z."/>
            <person name="Zhang J."/>
            <person name="Cai Q."/>
            <person name="Bai Y."/>
            <person name="Zhao B."/>
            <person name="Han Y."/>
            <person name="Li Y."/>
            <person name="Li X."/>
            <person name="Wang S."/>
            <person name="Shi Q."/>
            <person name="Liu S."/>
            <person name="Cho W.K."/>
            <person name="Kim J.Y."/>
            <person name="Xu Y."/>
            <person name="Heller-Uszynska K."/>
            <person name="Miao H."/>
            <person name="Cheng Z."/>
            <person name="Zhang S."/>
            <person name="Wu J."/>
            <person name="Yang Y."/>
            <person name="Kang H."/>
            <person name="Li M."/>
            <person name="Liang H."/>
            <person name="Ren X."/>
            <person name="Shi Z."/>
            <person name="Wen M."/>
            <person name="Jian M."/>
            <person name="Yang H."/>
            <person name="Zhang G."/>
            <person name="Yang Z."/>
            <person name="Chen R."/>
            <person name="Liu S."/>
            <person name="Li J."/>
            <person name="Ma L."/>
            <person name="Liu H."/>
            <person name="Zhou Y."/>
            <person name="Zhao J."/>
            <person name="Fang X."/>
            <person name="Li G."/>
            <person name="Fang L."/>
            <person name="Li Y."/>
            <person name="Liu D."/>
            <person name="Zheng H."/>
            <person name="Zhang Y."/>
            <person name="Qin N."/>
            <person name="Li Z."/>
            <person name="Yang G."/>
            <person name="Yang S."/>
            <person name="Bolund L."/>
            <person name="Kristiansen K."/>
            <person name="Zheng H."/>
            <person name="Li S."/>
            <person name="Zhang X."/>
            <person name="Yang H."/>
            <person name="Wang J."/>
            <person name="Sun R."/>
            <person name="Zhang B."/>
            <person name="Jiang S."/>
            <person name="Wang J."/>
            <person name="Du Y."/>
            <person name="Li S."/>
        </authorList>
    </citation>
    <scope>NUCLEOTIDE SEQUENCE [LARGE SCALE GENOMIC DNA]</scope>
    <source>
        <strain evidence="2">cv. 9930</strain>
    </source>
</reference>
<dbReference type="Proteomes" id="UP000029981">
    <property type="component" value="Chromosome 5"/>
</dbReference>
<gene>
    <name evidence="1" type="ORF">Csa_5G002560</name>
</gene>
<accession>A0A0A0KPE9</accession>
<keyword evidence="2" id="KW-1185">Reference proteome</keyword>
<evidence type="ECO:0000313" key="2">
    <source>
        <dbReference type="Proteomes" id="UP000029981"/>
    </source>
</evidence>
<dbReference type="Gramene" id="KGN49561">
    <property type="protein sequence ID" value="KGN49561"/>
    <property type="gene ID" value="Csa_5G002560"/>
</dbReference>
<organism evidence="1 2">
    <name type="scientific">Cucumis sativus</name>
    <name type="common">Cucumber</name>
    <dbReference type="NCBI Taxonomy" id="3659"/>
    <lineage>
        <taxon>Eukaryota</taxon>
        <taxon>Viridiplantae</taxon>
        <taxon>Streptophyta</taxon>
        <taxon>Embryophyta</taxon>
        <taxon>Tracheophyta</taxon>
        <taxon>Spermatophyta</taxon>
        <taxon>Magnoliopsida</taxon>
        <taxon>eudicotyledons</taxon>
        <taxon>Gunneridae</taxon>
        <taxon>Pentapetalae</taxon>
        <taxon>rosids</taxon>
        <taxon>fabids</taxon>
        <taxon>Cucurbitales</taxon>
        <taxon>Cucurbitaceae</taxon>
        <taxon>Benincaseae</taxon>
        <taxon>Cucumis</taxon>
    </lineage>
</organism>
<dbReference type="Pfam" id="PF00106">
    <property type="entry name" value="adh_short"/>
    <property type="match status" value="1"/>
</dbReference>
<dbReference type="SUPFAM" id="SSF51735">
    <property type="entry name" value="NAD(P)-binding Rossmann-fold domains"/>
    <property type="match status" value="1"/>
</dbReference>
<dbReference type="InterPro" id="IPR002347">
    <property type="entry name" value="SDR_fam"/>
</dbReference>
<reference evidence="1 2" key="4">
    <citation type="journal article" date="2011" name="BMC Genomics">
        <title>RNA-Seq improves annotation of protein-coding genes in the cucumber genome.</title>
        <authorList>
            <person name="Li Z."/>
            <person name="Zhang Z."/>
            <person name="Yan P."/>
            <person name="Huang S."/>
            <person name="Fei Z."/>
            <person name="Lin K."/>
        </authorList>
    </citation>
    <scope>NUCLEOTIDE SEQUENCE [LARGE SCALE GENOMIC DNA]</scope>
    <source>
        <strain evidence="2">cv. 9930</strain>
    </source>
</reference>
<dbReference type="Gene3D" id="3.40.50.720">
    <property type="entry name" value="NAD(P)-binding Rossmann-like Domain"/>
    <property type="match status" value="1"/>
</dbReference>
<proteinExistence type="predicted"/>
<name>A0A0A0KPE9_CUCSA</name>
<dbReference type="PRINTS" id="PR00081">
    <property type="entry name" value="GDHRDH"/>
</dbReference>
<reference evidence="1 2" key="3">
    <citation type="journal article" date="2010" name="BMC Genomics">
        <title>Transcriptome sequencing and comparative analysis of cucumber flowers with different sex types.</title>
        <authorList>
            <person name="Guo S."/>
            <person name="Zheng Y."/>
            <person name="Joung J.G."/>
            <person name="Liu S."/>
            <person name="Zhang Z."/>
            <person name="Crasta O.R."/>
            <person name="Sobral B.W."/>
            <person name="Xu Y."/>
            <person name="Huang S."/>
            <person name="Fei Z."/>
        </authorList>
    </citation>
    <scope>NUCLEOTIDE SEQUENCE [LARGE SCALE GENOMIC DNA]</scope>
    <source>
        <strain evidence="2">cv. 9930</strain>
    </source>
</reference>
<dbReference type="AlphaFoldDB" id="A0A0A0KPE9"/>
<dbReference type="STRING" id="3659.A0A0A0KPE9"/>
<dbReference type="InterPro" id="IPR053241">
    <property type="entry name" value="NADPH_pterin_aldehyde_rdct"/>
</dbReference>
<dbReference type="EMBL" id="CM002926">
    <property type="protein sequence ID" value="KGN49561.1"/>
    <property type="molecule type" value="Genomic_DNA"/>
</dbReference>
<sequence>MKIAPYCASKWGVEGLSKAIAKEVPEGMGIVSLDPGLIFTDMLLSCLPDSAPNYQSPQHW</sequence>
<evidence type="ECO:0000313" key="1">
    <source>
        <dbReference type="EMBL" id="KGN49561.1"/>
    </source>
</evidence>
<protein>
    <submittedName>
        <fullName evidence="1">Uncharacterized protein</fullName>
    </submittedName>
</protein>
<dbReference type="InterPro" id="IPR036291">
    <property type="entry name" value="NAD(P)-bd_dom_sf"/>
</dbReference>
<dbReference type="PANTHER" id="PTHR45267:SF2">
    <property type="entry name" value="NADPH-DEPENDENT PTERIN ALDEHYDE REDUCTASE"/>
    <property type="match status" value="1"/>
</dbReference>
<reference evidence="1 2" key="2">
    <citation type="journal article" date="2009" name="PLoS ONE">
        <title>An integrated genetic and cytogenetic map of the cucumber genome.</title>
        <authorList>
            <person name="Ren Y."/>
            <person name="Zhang Z."/>
            <person name="Liu J."/>
            <person name="Staub J.E."/>
            <person name="Han Y."/>
            <person name="Cheng Z."/>
            <person name="Li X."/>
            <person name="Lu J."/>
            <person name="Miao H."/>
            <person name="Kang H."/>
            <person name="Xie B."/>
            <person name="Gu X."/>
            <person name="Wang X."/>
            <person name="Du Y."/>
            <person name="Jin W."/>
            <person name="Huang S."/>
        </authorList>
    </citation>
    <scope>NUCLEOTIDE SEQUENCE [LARGE SCALE GENOMIC DNA]</scope>
    <source>
        <strain evidence="2">cv. 9930</strain>
    </source>
</reference>